<evidence type="ECO:0000313" key="2">
    <source>
        <dbReference type="Proteomes" id="UP000321393"/>
    </source>
</evidence>
<proteinExistence type="predicted"/>
<evidence type="ECO:0000313" key="1">
    <source>
        <dbReference type="EMBL" id="KAA0046915.1"/>
    </source>
</evidence>
<protein>
    <submittedName>
        <fullName evidence="1">Retrotransposon protein, putative, unclassified</fullName>
    </submittedName>
</protein>
<sequence length="81" mass="9315">MVANLPYIDELKEVNLGTIEEPHLTFISVSLSIEEDGKYTSLLTKYWDIFAWSYKEMSGLDLKVAVHHLAIKSVYRLIKQA</sequence>
<comment type="caution">
    <text evidence="1">The sequence shown here is derived from an EMBL/GenBank/DDBJ whole genome shotgun (WGS) entry which is preliminary data.</text>
</comment>
<reference evidence="1 2" key="1">
    <citation type="submission" date="2019-08" db="EMBL/GenBank/DDBJ databases">
        <title>Draft genome sequences of two oriental melons (Cucumis melo L. var makuwa).</title>
        <authorList>
            <person name="Kwon S.-Y."/>
        </authorList>
    </citation>
    <scope>NUCLEOTIDE SEQUENCE [LARGE SCALE GENOMIC DNA]</scope>
    <source>
        <strain evidence="2">cv. SW 3</strain>
        <tissue evidence="1">Leaf</tissue>
    </source>
</reference>
<accession>A0A5A7TZU3</accession>
<name>A0A5A7TZU3_CUCMM</name>
<dbReference type="Proteomes" id="UP000321393">
    <property type="component" value="Unassembled WGS sequence"/>
</dbReference>
<dbReference type="AlphaFoldDB" id="A0A5A7TZU3"/>
<dbReference type="EMBL" id="SSTE01013576">
    <property type="protein sequence ID" value="KAA0046915.1"/>
    <property type="molecule type" value="Genomic_DNA"/>
</dbReference>
<dbReference type="OrthoDB" id="914151at2759"/>
<gene>
    <name evidence="1" type="ORF">E6C27_scaffold230G00810</name>
</gene>
<organism evidence="1 2">
    <name type="scientific">Cucumis melo var. makuwa</name>
    <name type="common">Oriental melon</name>
    <dbReference type="NCBI Taxonomy" id="1194695"/>
    <lineage>
        <taxon>Eukaryota</taxon>
        <taxon>Viridiplantae</taxon>
        <taxon>Streptophyta</taxon>
        <taxon>Embryophyta</taxon>
        <taxon>Tracheophyta</taxon>
        <taxon>Spermatophyta</taxon>
        <taxon>Magnoliopsida</taxon>
        <taxon>eudicotyledons</taxon>
        <taxon>Gunneridae</taxon>
        <taxon>Pentapetalae</taxon>
        <taxon>rosids</taxon>
        <taxon>fabids</taxon>
        <taxon>Cucurbitales</taxon>
        <taxon>Cucurbitaceae</taxon>
        <taxon>Benincaseae</taxon>
        <taxon>Cucumis</taxon>
    </lineage>
</organism>